<dbReference type="Proteomes" id="UP000594263">
    <property type="component" value="Unplaced"/>
</dbReference>
<dbReference type="SUPFAM" id="SSF52499">
    <property type="entry name" value="Isochorismatase-like hydrolases"/>
    <property type="match status" value="1"/>
</dbReference>
<dbReference type="Gramene" id="Kaladp0056s0023.1.v1.1">
    <property type="protein sequence ID" value="Kaladp0056s0023.1.v1.1"/>
    <property type="gene ID" value="Kaladp0056s0023.v1.1"/>
</dbReference>
<evidence type="ECO:0000259" key="2">
    <source>
        <dbReference type="Pfam" id="PF00857"/>
    </source>
</evidence>
<organism evidence="3 4">
    <name type="scientific">Kalanchoe fedtschenkoi</name>
    <name type="common">Lavender scallops</name>
    <name type="synonym">South American air plant</name>
    <dbReference type="NCBI Taxonomy" id="63787"/>
    <lineage>
        <taxon>Eukaryota</taxon>
        <taxon>Viridiplantae</taxon>
        <taxon>Streptophyta</taxon>
        <taxon>Embryophyta</taxon>
        <taxon>Tracheophyta</taxon>
        <taxon>Spermatophyta</taxon>
        <taxon>Magnoliopsida</taxon>
        <taxon>eudicotyledons</taxon>
        <taxon>Gunneridae</taxon>
        <taxon>Pentapetalae</taxon>
        <taxon>Saxifragales</taxon>
        <taxon>Crassulaceae</taxon>
        <taxon>Kalanchoe</taxon>
    </lineage>
</organism>
<proteinExistence type="inferred from homology"/>
<dbReference type="EnsemblPlants" id="Kaladp0056s0023.1.v1.1">
    <property type="protein sequence ID" value="Kaladp0056s0023.1.v1.1"/>
    <property type="gene ID" value="Kaladp0056s0023.v1.1"/>
</dbReference>
<dbReference type="InterPro" id="IPR036380">
    <property type="entry name" value="Isochorismatase-like_sf"/>
</dbReference>
<dbReference type="AlphaFoldDB" id="A0A7N0U6R3"/>
<keyword evidence="4" id="KW-1185">Reference proteome</keyword>
<evidence type="ECO:0000256" key="1">
    <source>
        <dbReference type="ARBA" id="ARBA00006336"/>
    </source>
</evidence>
<dbReference type="CDD" id="cd00431">
    <property type="entry name" value="cysteine_hydrolases"/>
    <property type="match status" value="1"/>
</dbReference>
<sequence>MVSTDDLIQRVRIPLTSKCRYRQAEASESVNHLFAQSQLSIQHRLSIKEIQWDFERNFIFSLLGTAKLVKAVVSNVVKAVEVCRNHGCLVVWVVREHDPLGRDVELFWRHFYAPGKIGPTAKGSVGADLVEGLVIEEGDYKLVKTRFSAFFNTHLHSVLQGLGIDSLVVAGELTPTTYPISLFLRAKI</sequence>
<feature type="domain" description="Isochorismatase-like" evidence="2">
    <location>
        <begin position="53"/>
        <end position="174"/>
    </location>
</feature>
<dbReference type="InterPro" id="IPR000868">
    <property type="entry name" value="Isochorismatase-like_dom"/>
</dbReference>
<comment type="similarity">
    <text evidence="1">Belongs to the isochorismatase family.</text>
</comment>
<name>A0A7N0U6R3_KALFE</name>
<protein>
    <recommendedName>
        <fullName evidence="2">Isochorismatase-like domain-containing protein</fullName>
    </recommendedName>
</protein>
<reference evidence="3" key="1">
    <citation type="submission" date="2021-01" db="UniProtKB">
        <authorList>
            <consortium name="EnsemblPlants"/>
        </authorList>
    </citation>
    <scope>IDENTIFICATION</scope>
</reference>
<evidence type="ECO:0000313" key="3">
    <source>
        <dbReference type="EnsemblPlants" id="Kaladp0056s0023.1.v1.1"/>
    </source>
</evidence>
<dbReference type="Gene3D" id="3.40.50.850">
    <property type="entry name" value="Isochorismatase-like"/>
    <property type="match status" value="1"/>
</dbReference>
<dbReference type="PANTHER" id="PTHR47044">
    <property type="entry name" value="OS02G0276400 PROTEIN"/>
    <property type="match status" value="1"/>
</dbReference>
<evidence type="ECO:0000313" key="4">
    <source>
        <dbReference type="Proteomes" id="UP000594263"/>
    </source>
</evidence>
<dbReference type="Pfam" id="PF00857">
    <property type="entry name" value="Isochorismatase"/>
    <property type="match status" value="1"/>
</dbReference>
<accession>A0A7N0U6R3</accession>